<gene>
    <name evidence="2" type="ORF">FCI23_00275</name>
</gene>
<dbReference type="Gene3D" id="3.40.50.300">
    <property type="entry name" value="P-loop containing nucleotide triphosphate hydrolases"/>
    <property type="match status" value="1"/>
</dbReference>
<dbReference type="InterPro" id="IPR003593">
    <property type="entry name" value="AAA+_ATPase"/>
</dbReference>
<keyword evidence="2" id="KW-0067">ATP-binding</keyword>
<dbReference type="InterPro" id="IPR016024">
    <property type="entry name" value="ARM-type_fold"/>
</dbReference>
<dbReference type="Proteomes" id="UP000305778">
    <property type="component" value="Unassembled WGS sequence"/>
</dbReference>
<name>A0A4U0ST68_9ACTN</name>
<evidence type="ECO:0000313" key="3">
    <source>
        <dbReference type="Proteomes" id="UP000305778"/>
    </source>
</evidence>
<dbReference type="InterPro" id="IPR027417">
    <property type="entry name" value="P-loop_NTPase"/>
</dbReference>
<accession>A0A4U0ST68</accession>
<dbReference type="GO" id="GO:0005524">
    <property type="term" value="F:ATP binding"/>
    <property type="evidence" value="ECO:0007669"/>
    <property type="project" value="UniProtKB-KW"/>
</dbReference>
<dbReference type="SMART" id="SM00382">
    <property type="entry name" value="AAA"/>
    <property type="match status" value="1"/>
</dbReference>
<dbReference type="OrthoDB" id="4349880at2"/>
<proteinExistence type="predicted"/>
<comment type="caution">
    <text evidence="2">The sequence shown here is derived from an EMBL/GenBank/DDBJ whole genome shotgun (WGS) entry which is preliminary data.</text>
</comment>
<reference evidence="2 3" key="1">
    <citation type="submission" date="2019-04" db="EMBL/GenBank/DDBJ databases">
        <title>Streptomyces oryziradicis sp. nov., a novel actinomycete isolated from rhizosphere soil of rice (Oryza sativa L.).</title>
        <authorList>
            <person name="Li C."/>
        </authorList>
    </citation>
    <scope>NUCLEOTIDE SEQUENCE [LARGE SCALE GENOMIC DNA]</scope>
    <source>
        <strain evidence="2 3">NEAU-C40</strain>
    </source>
</reference>
<dbReference type="AlphaFoldDB" id="A0A4U0ST68"/>
<dbReference type="SUPFAM" id="SSF52540">
    <property type="entry name" value="P-loop containing nucleoside triphosphate hydrolases"/>
    <property type="match status" value="1"/>
</dbReference>
<dbReference type="EMBL" id="SUMC01000001">
    <property type="protein sequence ID" value="TKA13216.1"/>
    <property type="molecule type" value="Genomic_DNA"/>
</dbReference>
<feature type="domain" description="AAA+ ATPase" evidence="1">
    <location>
        <begin position="194"/>
        <end position="322"/>
    </location>
</feature>
<keyword evidence="2" id="KW-0547">Nucleotide-binding</keyword>
<keyword evidence="3" id="KW-1185">Reference proteome</keyword>
<organism evidence="2 3">
    <name type="scientific">Actinacidiphila oryziradicis</name>
    <dbReference type="NCBI Taxonomy" id="2571141"/>
    <lineage>
        <taxon>Bacteria</taxon>
        <taxon>Bacillati</taxon>
        <taxon>Actinomycetota</taxon>
        <taxon>Actinomycetes</taxon>
        <taxon>Kitasatosporales</taxon>
        <taxon>Streptomycetaceae</taxon>
        <taxon>Actinacidiphila</taxon>
    </lineage>
</organism>
<dbReference type="SUPFAM" id="SSF48371">
    <property type="entry name" value="ARM repeat"/>
    <property type="match status" value="1"/>
</dbReference>
<protein>
    <submittedName>
        <fullName evidence="2">ATP-binding protein</fullName>
    </submittedName>
</protein>
<dbReference type="RefSeq" id="WP_136721376.1">
    <property type="nucleotide sequence ID" value="NZ_SUMC01000001.1"/>
</dbReference>
<evidence type="ECO:0000313" key="2">
    <source>
        <dbReference type="EMBL" id="TKA13216.1"/>
    </source>
</evidence>
<sequence length="743" mass="80799">MKLDQLSKLARRHYADEWQQDRVNALKVLIRTAILCLPKADVVEPSTTEPKMPLRQAACMMFNITAPEYGFEAIPIGQLQGKKYSDLLERLKESAGVYGSVAWVRAEMLTPLRRLLAETLLHPDFPFAVEPEPVQTGGMLVVGSTPANDYDTGGRELLAASAVYARDIRIDDELHVVRTLEPDLLEQLMDINHPWPQVIVGEAGSGKSTLLWSLHQSLAAQPDIQPVLLPATWLLRDRSNEPAEKLAGLFQKIAQAGSRPVLLLDTADLMLHDEEARQTLLRLLDTVYAAGFTGLYSTRPQEAALLSHDNLRRHDLQPYDDTELDHAVAALVACYCSDVPYAEVAKRVRQATARGLPVADVCRSPLLLRMLFDLSAPAEPELNDVDVTRLFDAYWQRRVIRDARTDIEISLRARAADNLSATAGHAAIGLLGSGLPELPGAMLCDTTAVVAGSPGDLASVEEELAILTERGVLVPSGELLSFFHQTMFEFAAAKGLLARSDPATIGTLAIRAISHGGDLFVGAVLEQVLILAGSNPLLQAAAQDAVKGLVTSDSEAVQAIGLVAWGHYPALLDSATDTLQMAGTSALERATRILPTIAAKPTGQTISQLMLIWQSTSEPHVRTVVLDAFARLALHAPRDVAEALNYLEPLQTFAGTTATHAMRRSFLGVLHAISSEARLLVRSTLVAMLMSSDDRESIELDYLASQWSYIGDDHLLAEVVRTLDAEGPPNHTVAADPARLRPR</sequence>
<evidence type="ECO:0000259" key="1">
    <source>
        <dbReference type="SMART" id="SM00382"/>
    </source>
</evidence>